<reference evidence="1" key="1">
    <citation type="journal article" date="2022" name="bioRxiv">
        <title>Sequencing and chromosome-scale assembly of the giantPleurodeles waltlgenome.</title>
        <authorList>
            <person name="Brown T."/>
            <person name="Elewa A."/>
            <person name="Iarovenko S."/>
            <person name="Subramanian E."/>
            <person name="Araus A.J."/>
            <person name="Petzold A."/>
            <person name="Susuki M."/>
            <person name="Suzuki K.-i.T."/>
            <person name="Hayashi T."/>
            <person name="Toyoda A."/>
            <person name="Oliveira C."/>
            <person name="Osipova E."/>
            <person name="Leigh N.D."/>
            <person name="Simon A."/>
            <person name="Yun M.H."/>
        </authorList>
    </citation>
    <scope>NUCLEOTIDE SEQUENCE</scope>
    <source>
        <strain evidence="1">20211129_DDA</strain>
        <tissue evidence="1">Liver</tissue>
    </source>
</reference>
<protein>
    <submittedName>
        <fullName evidence="1">Uncharacterized protein</fullName>
    </submittedName>
</protein>
<evidence type="ECO:0000313" key="2">
    <source>
        <dbReference type="Proteomes" id="UP001066276"/>
    </source>
</evidence>
<evidence type="ECO:0000313" key="1">
    <source>
        <dbReference type="EMBL" id="KAJ1163760.1"/>
    </source>
</evidence>
<sequence>MPTSRSERTLIRLSCSARLPARLFVHFYICAMEWGELGSEESNIPKEMFGALKRASVIVLGVFGVDMLTKKSVSGLDSGNLDMCA</sequence>
<organism evidence="1 2">
    <name type="scientific">Pleurodeles waltl</name>
    <name type="common">Iberian ribbed newt</name>
    <dbReference type="NCBI Taxonomy" id="8319"/>
    <lineage>
        <taxon>Eukaryota</taxon>
        <taxon>Metazoa</taxon>
        <taxon>Chordata</taxon>
        <taxon>Craniata</taxon>
        <taxon>Vertebrata</taxon>
        <taxon>Euteleostomi</taxon>
        <taxon>Amphibia</taxon>
        <taxon>Batrachia</taxon>
        <taxon>Caudata</taxon>
        <taxon>Salamandroidea</taxon>
        <taxon>Salamandridae</taxon>
        <taxon>Pleurodelinae</taxon>
        <taxon>Pleurodeles</taxon>
    </lineage>
</organism>
<comment type="caution">
    <text evidence="1">The sequence shown here is derived from an EMBL/GenBank/DDBJ whole genome shotgun (WGS) entry which is preliminary data.</text>
</comment>
<dbReference type="Proteomes" id="UP001066276">
    <property type="component" value="Chromosome 4_2"/>
</dbReference>
<accession>A0AAV7SI77</accession>
<dbReference type="EMBL" id="JANPWB010000008">
    <property type="protein sequence ID" value="KAJ1163760.1"/>
    <property type="molecule type" value="Genomic_DNA"/>
</dbReference>
<gene>
    <name evidence="1" type="ORF">NDU88_004213</name>
</gene>
<dbReference type="AlphaFoldDB" id="A0AAV7SI77"/>
<proteinExistence type="predicted"/>
<name>A0AAV7SI77_PLEWA</name>
<keyword evidence="2" id="KW-1185">Reference proteome</keyword>